<accession>E6VQZ6</accession>
<keyword evidence="4" id="KW-1185">Reference proteome</keyword>
<dbReference type="InterPro" id="IPR013691">
    <property type="entry name" value="MeTrfase_14"/>
</dbReference>
<sequence length="413" mass="45655">MKEFFKREDCRLCGSRNMAVVLDMEAVPLGDDFVTREQLDRPQGEYPLEINFCNDCGLLQSTSVINPDIIYSNYLYETSSSLGLVRHFEDYAAYLMDKVRPPKGALTVDIGSNVGALLKGMQAHGMTVLGIDPARALARKATEAGLETWAAFFNREVAGRIRSEKGSAAIITANNVMANIDDLTDIMDGILELLSDDGVFVFETGYMVDTVQNGVIDNFTHEHLCYFSILPLLSFFDGHGLELIDVKRVPTKGGSIRGMVQKKGGPRPVSSNVSGLATLERELGFEGMAPFTVFARYAESVKTELVDMLTRLKAQGKSIAGYGASIGSTSLIYYFGLEPFLDRLYDDNPVKIGTYSPVQHIPVHDSAEIYEHRPDYVLNLAWRYAGPIYRRHARYVAEGGHFISCLPTVEVSA</sequence>
<reference evidence="4" key="1">
    <citation type="submission" date="2010-12" db="EMBL/GenBank/DDBJ databases">
        <title>Complete sequence of Desulfovibrio aespoeensis Aspo-2.</title>
        <authorList>
            <consortium name="US DOE Joint Genome Institute"/>
            <person name="Lucas S."/>
            <person name="Copeland A."/>
            <person name="Lapidus A."/>
            <person name="Cheng J.-F."/>
            <person name="Goodwin L."/>
            <person name="Pitluck S."/>
            <person name="Chertkov O."/>
            <person name="Misra M."/>
            <person name="Detter J.C."/>
            <person name="Han C."/>
            <person name="Tapia R."/>
            <person name="Land M."/>
            <person name="Hauser L."/>
            <person name="Kyrpides N."/>
            <person name="Ivanova N."/>
            <person name="Ovchinnikova G."/>
            <person name="Pedersen K."/>
            <person name="Jagevall S."/>
            <person name="Hazen T."/>
            <person name="Woyke T."/>
        </authorList>
    </citation>
    <scope>NUCLEOTIDE SEQUENCE [LARGE SCALE GENOMIC DNA]</scope>
    <source>
        <strain evidence="4">ATCC 700646 / DSM 10631 / Aspo-2</strain>
    </source>
</reference>
<evidence type="ECO:0000259" key="1">
    <source>
        <dbReference type="Pfam" id="PF08421"/>
    </source>
</evidence>
<protein>
    <submittedName>
        <fullName evidence="3">C-methyltransferase</fullName>
    </submittedName>
</protein>
<gene>
    <name evidence="3" type="ordered locus">Daes_1967</name>
</gene>
<dbReference type="GO" id="GO:0032259">
    <property type="term" value="P:methylation"/>
    <property type="evidence" value="ECO:0007669"/>
    <property type="project" value="UniProtKB-KW"/>
</dbReference>
<organism evidence="3 4">
    <name type="scientific">Pseudodesulfovibrio aespoeensis (strain ATCC 700646 / DSM 10631 / Aspo-2)</name>
    <name type="common">Desulfovibrio aespoeensis</name>
    <dbReference type="NCBI Taxonomy" id="643562"/>
    <lineage>
        <taxon>Bacteria</taxon>
        <taxon>Pseudomonadati</taxon>
        <taxon>Thermodesulfobacteriota</taxon>
        <taxon>Desulfovibrionia</taxon>
        <taxon>Desulfovibrionales</taxon>
        <taxon>Desulfovibrionaceae</taxon>
    </lineage>
</organism>
<dbReference type="eggNOG" id="COG4976">
    <property type="taxonomic scope" value="Bacteria"/>
</dbReference>
<dbReference type="RefSeq" id="WP_013514889.1">
    <property type="nucleotide sequence ID" value="NC_014844.1"/>
</dbReference>
<keyword evidence="3" id="KW-0808">Transferase</keyword>
<dbReference type="Pfam" id="PF08484">
    <property type="entry name" value="Methyltransf_14"/>
    <property type="match status" value="1"/>
</dbReference>
<evidence type="ECO:0000259" key="2">
    <source>
        <dbReference type="Pfam" id="PF08484"/>
    </source>
</evidence>
<dbReference type="InterPro" id="IPR029063">
    <property type="entry name" value="SAM-dependent_MTases_sf"/>
</dbReference>
<dbReference type="GO" id="GO:0008168">
    <property type="term" value="F:methyltransferase activity"/>
    <property type="evidence" value="ECO:0007669"/>
    <property type="project" value="UniProtKB-KW"/>
</dbReference>
<feature type="domain" description="Methyltransferase putative zinc binding" evidence="1">
    <location>
        <begin position="10"/>
        <end position="71"/>
    </location>
</feature>
<dbReference type="Pfam" id="PF08421">
    <property type="entry name" value="Methyltransf_13"/>
    <property type="match status" value="1"/>
</dbReference>
<evidence type="ECO:0000313" key="3">
    <source>
        <dbReference type="EMBL" id="ADU62976.1"/>
    </source>
</evidence>
<dbReference type="Proteomes" id="UP000002191">
    <property type="component" value="Chromosome"/>
</dbReference>
<dbReference type="STRING" id="643562.Daes_1967"/>
<dbReference type="KEGG" id="das:Daes_1967"/>
<dbReference type="InterPro" id="IPR038576">
    <property type="entry name" value="Methyltransf_Zn-bd_dom_put_sf"/>
</dbReference>
<keyword evidence="3" id="KW-0489">Methyltransferase</keyword>
<proteinExistence type="predicted"/>
<name>E6VQZ6_PSEA9</name>
<dbReference type="Gene3D" id="6.20.50.110">
    <property type="entry name" value="Methyltransferase, zinc-binding domain"/>
    <property type="match status" value="1"/>
</dbReference>
<dbReference type="SUPFAM" id="SSF53335">
    <property type="entry name" value="S-adenosyl-L-methionine-dependent methyltransferases"/>
    <property type="match status" value="1"/>
</dbReference>
<dbReference type="PANTHER" id="PTHR43861">
    <property type="entry name" value="TRANS-ACONITATE 2-METHYLTRANSFERASE-RELATED"/>
    <property type="match status" value="1"/>
</dbReference>
<evidence type="ECO:0000313" key="4">
    <source>
        <dbReference type="Proteomes" id="UP000002191"/>
    </source>
</evidence>
<reference evidence="3 4" key="2">
    <citation type="journal article" date="2014" name="Genome Announc.">
        <title>Complete Genome Sequence of the Subsurface, Mesophilic Sulfate-Reducing Bacterium Desulfovibrio aespoeensis Aspo-2.</title>
        <authorList>
            <person name="Pedersen K."/>
            <person name="Bengtsson A."/>
            <person name="Edlund J."/>
            <person name="Rabe L."/>
            <person name="Hazen T."/>
            <person name="Chakraborty R."/>
            <person name="Goodwin L."/>
            <person name="Shapiro N."/>
        </authorList>
    </citation>
    <scope>NUCLEOTIDE SEQUENCE [LARGE SCALE GENOMIC DNA]</scope>
    <source>
        <strain evidence="4">ATCC 700646 / DSM 10631 / Aspo-2</strain>
    </source>
</reference>
<feature type="domain" description="C-methyltransferase" evidence="2">
    <location>
        <begin position="250"/>
        <end position="407"/>
    </location>
</feature>
<dbReference type="PANTHER" id="PTHR43861:SF5">
    <property type="entry name" value="BLL5978 PROTEIN"/>
    <property type="match status" value="1"/>
</dbReference>
<dbReference type="EMBL" id="CP002431">
    <property type="protein sequence ID" value="ADU62976.1"/>
    <property type="molecule type" value="Genomic_DNA"/>
</dbReference>
<dbReference type="InterPro" id="IPR013630">
    <property type="entry name" value="Methyltransf_Zn-bd_dom_put"/>
</dbReference>
<dbReference type="Gene3D" id="6.10.250.3100">
    <property type="match status" value="1"/>
</dbReference>
<dbReference type="Gene3D" id="3.40.50.720">
    <property type="entry name" value="NAD(P)-binding Rossmann-like Domain"/>
    <property type="match status" value="1"/>
</dbReference>
<dbReference type="Gene3D" id="3.40.50.150">
    <property type="entry name" value="Vaccinia Virus protein VP39"/>
    <property type="match status" value="1"/>
</dbReference>
<dbReference type="AlphaFoldDB" id="E6VQZ6"/>
<dbReference type="Pfam" id="PF13489">
    <property type="entry name" value="Methyltransf_23"/>
    <property type="match status" value="1"/>
</dbReference>
<dbReference type="HOGENOM" id="CLU_038800_1_0_7"/>